<evidence type="ECO:0000256" key="1">
    <source>
        <dbReference type="SAM" id="MobiDB-lite"/>
    </source>
</evidence>
<feature type="region of interest" description="Disordered" evidence="1">
    <location>
        <begin position="1"/>
        <end position="38"/>
    </location>
</feature>
<keyword evidence="3" id="KW-1185">Reference proteome</keyword>
<dbReference type="OrthoDB" id="9803297at2"/>
<evidence type="ECO:0000313" key="2">
    <source>
        <dbReference type="EMBL" id="PSL28221.1"/>
    </source>
</evidence>
<comment type="caution">
    <text evidence="2">The sequence shown here is derived from an EMBL/GenBank/DDBJ whole genome shotgun (WGS) entry which is preliminary data.</text>
</comment>
<organism evidence="2 3">
    <name type="scientific">Chitinophaga ginsengisoli</name>
    <dbReference type="NCBI Taxonomy" id="363837"/>
    <lineage>
        <taxon>Bacteria</taxon>
        <taxon>Pseudomonadati</taxon>
        <taxon>Bacteroidota</taxon>
        <taxon>Chitinophagia</taxon>
        <taxon>Chitinophagales</taxon>
        <taxon>Chitinophagaceae</taxon>
        <taxon>Chitinophaga</taxon>
    </lineage>
</organism>
<reference evidence="2 3" key="1">
    <citation type="submission" date="2018-03" db="EMBL/GenBank/DDBJ databases">
        <title>Genomic Encyclopedia of Archaeal and Bacterial Type Strains, Phase II (KMG-II): from individual species to whole genera.</title>
        <authorList>
            <person name="Goeker M."/>
        </authorList>
    </citation>
    <scope>NUCLEOTIDE SEQUENCE [LARGE SCALE GENOMIC DNA]</scope>
    <source>
        <strain evidence="2 3">DSM 18107</strain>
    </source>
</reference>
<evidence type="ECO:0000313" key="3">
    <source>
        <dbReference type="Proteomes" id="UP000240978"/>
    </source>
</evidence>
<dbReference type="Proteomes" id="UP000240978">
    <property type="component" value="Unassembled WGS sequence"/>
</dbReference>
<dbReference type="AlphaFoldDB" id="A0A2P8G2M8"/>
<proteinExistence type="predicted"/>
<accession>A0A2P8G2M8</accession>
<sequence>MPHENRGAETIHNSSMAAPYNHGSMGISRPAPHPFQNTSIEKKNQTDEVFQMYNEYATEVKPFSLPSFNTNVQTEAQHIAPFQLKPGNKDLLPQQTSHVTQQESDQPAIQSGVTRPVVQRMVQEGLNWHTKVKVNSGSNKGRVALVLMPYTNPGNTKEKGYFVSFIDDLFQRSFLYHELDLFEKDEQLSGEKTQTTAPHWTDDLQRFSGDLALKVAMLLREKYGGSENEHYNNTSFNGIELAIQQKNVSEYASLDELLEATDRLTNWSGENGGALDDWFTKRFSIKELSYDQLRELTKDVAEVGAERWNQPMAMINEGLWTDSMKPCITIAMTATHNEKRYNALLHSLDPSAGGHTAVDAITMLFNTNSPPLVPFNKLQNMQFFVAGGNRSSAEKAERILSELAERRLPVSGSAIKIRTEEVTLTKALLITSEGKVFYSMYDDSVTHK</sequence>
<dbReference type="RefSeq" id="WP_106603689.1">
    <property type="nucleotide sequence ID" value="NZ_PYGK01000008.1"/>
</dbReference>
<name>A0A2P8G2M8_9BACT</name>
<gene>
    <name evidence="2" type="ORF">CLV42_108140</name>
</gene>
<protein>
    <submittedName>
        <fullName evidence="2">Uncharacterized protein</fullName>
    </submittedName>
</protein>
<dbReference type="EMBL" id="PYGK01000008">
    <property type="protein sequence ID" value="PSL28221.1"/>
    <property type="molecule type" value="Genomic_DNA"/>
</dbReference>